<name>A0A382D0R9_9ZZZZ</name>
<dbReference type="GO" id="GO:0042371">
    <property type="term" value="P:vitamin K biosynthetic process"/>
    <property type="evidence" value="ECO:0007669"/>
    <property type="project" value="TreeGrafter"/>
</dbReference>
<dbReference type="Gene3D" id="1.10.357.140">
    <property type="entry name" value="UbiA prenyltransferase"/>
    <property type="match status" value="1"/>
</dbReference>
<comment type="subcellular location">
    <subcellularLocation>
        <location evidence="1">Membrane</location>
        <topology evidence="1">Multi-pass membrane protein</topology>
    </subcellularLocation>
</comment>
<dbReference type="NCBIfam" id="TIGR00751">
    <property type="entry name" value="menA"/>
    <property type="match status" value="1"/>
</dbReference>
<protein>
    <recommendedName>
        <fullName evidence="11">1,4-dihydroxy-2-naphthoate octaprenyltransferase</fullName>
    </recommendedName>
</protein>
<evidence type="ECO:0000256" key="9">
    <source>
        <dbReference type="SAM" id="Phobius"/>
    </source>
</evidence>
<keyword evidence="3" id="KW-0474">Menaquinone biosynthesis</keyword>
<keyword evidence="7 9" id="KW-1133">Transmembrane helix</keyword>
<keyword evidence="8 9" id="KW-0472">Membrane</keyword>
<feature type="transmembrane region" description="Helical" evidence="9">
    <location>
        <begin position="232"/>
        <end position="251"/>
    </location>
</feature>
<keyword evidence="6 9" id="KW-0812">Transmembrane</keyword>
<keyword evidence="5" id="KW-0808">Transferase</keyword>
<keyword evidence="4" id="KW-1003">Cell membrane</keyword>
<reference evidence="10" key="1">
    <citation type="submission" date="2018-05" db="EMBL/GenBank/DDBJ databases">
        <authorList>
            <person name="Lanie J.A."/>
            <person name="Ng W.-L."/>
            <person name="Kazmierczak K.M."/>
            <person name="Andrzejewski T.M."/>
            <person name="Davidsen T.M."/>
            <person name="Wayne K.J."/>
            <person name="Tettelin H."/>
            <person name="Glass J.I."/>
            <person name="Rusch D."/>
            <person name="Podicherti R."/>
            <person name="Tsui H.-C.T."/>
            <person name="Winkler M.E."/>
        </authorList>
    </citation>
    <scope>NUCLEOTIDE SEQUENCE</scope>
</reference>
<evidence type="ECO:0000256" key="3">
    <source>
        <dbReference type="ARBA" id="ARBA00022428"/>
    </source>
</evidence>
<evidence type="ECO:0000256" key="8">
    <source>
        <dbReference type="ARBA" id="ARBA00023136"/>
    </source>
</evidence>
<feature type="transmembrane region" description="Helical" evidence="9">
    <location>
        <begin position="29"/>
        <end position="46"/>
    </location>
</feature>
<dbReference type="EMBL" id="UINC01036947">
    <property type="protein sequence ID" value="SVB31689.1"/>
    <property type="molecule type" value="Genomic_DNA"/>
</dbReference>
<dbReference type="InterPro" id="IPR000537">
    <property type="entry name" value="UbiA_prenyltransferase"/>
</dbReference>
<evidence type="ECO:0000256" key="6">
    <source>
        <dbReference type="ARBA" id="ARBA00022692"/>
    </source>
</evidence>
<evidence type="ECO:0000256" key="2">
    <source>
        <dbReference type="ARBA" id="ARBA00004863"/>
    </source>
</evidence>
<evidence type="ECO:0000313" key="10">
    <source>
        <dbReference type="EMBL" id="SVB31689.1"/>
    </source>
</evidence>
<evidence type="ECO:0000256" key="1">
    <source>
        <dbReference type="ARBA" id="ARBA00004141"/>
    </source>
</evidence>
<dbReference type="GO" id="GO:0046428">
    <property type="term" value="F:1,4-dihydroxy-2-naphthoate polyprenyltransferase activity"/>
    <property type="evidence" value="ECO:0007669"/>
    <property type="project" value="InterPro"/>
</dbReference>
<dbReference type="PIRSF" id="PIRSF005355">
    <property type="entry name" value="UBIAD1"/>
    <property type="match status" value="1"/>
</dbReference>
<dbReference type="AlphaFoldDB" id="A0A382D0R9"/>
<feature type="transmembrane region" description="Helical" evidence="9">
    <location>
        <begin position="129"/>
        <end position="147"/>
    </location>
</feature>
<proteinExistence type="inferred from homology"/>
<dbReference type="UniPathway" id="UPA00079"/>
<comment type="pathway">
    <text evidence="2">Quinol/quinone metabolism; menaquinone biosynthesis.</text>
</comment>
<evidence type="ECO:0008006" key="11">
    <source>
        <dbReference type="Google" id="ProtNLM"/>
    </source>
</evidence>
<evidence type="ECO:0000256" key="4">
    <source>
        <dbReference type="ARBA" id="ARBA00022475"/>
    </source>
</evidence>
<feature type="transmembrane region" description="Helical" evidence="9">
    <location>
        <begin position="104"/>
        <end position="123"/>
    </location>
</feature>
<dbReference type="InterPro" id="IPR044878">
    <property type="entry name" value="UbiA_sf"/>
</dbReference>
<feature type="transmembrane region" description="Helical" evidence="9">
    <location>
        <begin position="257"/>
        <end position="275"/>
    </location>
</feature>
<feature type="transmembrane region" description="Helical" evidence="9">
    <location>
        <begin position="52"/>
        <end position="72"/>
    </location>
</feature>
<evidence type="ECO:0000256" key="7">
    <source>
        <dbReference type="ARBA" id="ARBA00022989"/>
    </source>
</evidence>
<evidence type="ECO:0000256" key="5">
    <source>
        <dbReference type="ARBA" id="ARBA00022679"/>
    </source>
</evidence>
<dbReference type="CDD" id="cd13962">
    <property type="entry name" value="PT_UbiA_UBIAD1"/>
    <property type="match status" value="1"/>
</dbReference>
<dbReference type="InterPro" id="IPR004657">
    <property type="entry name" value="MenA"/>
</dbReference>
<dbReference type="GO" id="GO:0009234">
    <property type="term" value="P:menaquinone biosynthetic process"/>
    <property type="evidence" value="ECO:0007669"/>
    <property type="project" value="UniProtKB-UniPathway"/>
</dbReference>
<accession>A0A382D0R9</accession>
<gene>
    <name evidence="10" type="ORF">METZ01_LOCUS184543</name>
</gene>
<dbReference type="NCBIfam" id="NF004751">
    <property type="entry name" value="PRK06080.1-3"/>
    <property type="match status" value="1"/>
</dbReference>
<feature type="transmembrane region" description="Helical" evidence="9">
    <location>
        <begin position="282"/>
        <end position="306"/>
    </location>
</feature>
<organism evidence="10">
    <name type="scientific">marine metagenome</name>
    <dbReference type="NCBI Taxonomy" id="408172"/>
    <lineage>
        <taxon>unclassified sequences</taxon>
        <taxon>metagenomes</taxon>
        <taxon>ecological metagenomes</taxon>
    </lineage>
</organism>
<dbReference type="GO" id="GO:0016020">
    <property type="term" value="C:membrane"/>
    <property type="evidence" value="ECO:0007669"/>
    <property type="project" value="UniProtKB-SubCell"/>
</dbReference>
<feature type="transmembrane region" description="Helical" evidence="9">
    <location>
        <begin position="159"/>
        <end position="177"/>
    </location>
</feature>
<dbReference type="PANTHER" id="PTHR13929">
    <property type="entry name" value="1,4-DIHYDROXY-2-NAPHTHOATE OCTAPRENYLTRANSFERASE"/>
    <property type="match status" value="1"/>
</dbReference>
<dbReference type="InterPro" id="IPR026046">
    <property type="entry name" value="UBIAD1"/>
</dbReference>
<dbReference type="HAMAP" id="MF_01937">
    <property type="entry name" value="MenA_1"/>
    <property type="match status" value="1"/>
</dbReference>
<sequence>MAAMVDDLENLRLGDSTWRVWTLAIRPKTLSAAVAPVLIAAGLAAMNDAFVLLPVVAAFAGAIFIQIGTNLANDYYDHFLGADTPDRVGPLRVTQFGLIPPNRVWCGMMVALAIASMIGVYLIKVGGWPILWIGLASLVSAVAYTGGPYPLAYHGLGDLFVFTFFGLVAVGGTYWVQTLSLPGEVLLAGSGIGALSTAILVANNLRDLESDALVGKRTLAVRLGRTGSRMEYVLLLAVGFSTPALGVALFGWPPTSLIALLAAFSALTPMTLIMTRDQGQDLIPALPGTARLVGLYGLLLAMGLALG</sequence>
<dbReference type="PANTHER" id="PTHR13929:SF0">
    <property type="entry name" value="UBIA PRENYLTRANSFERASE DOMAIN-CONTAINING PROTEIN 1"/>
    <property type="match status" value="1"/>
</dbReference>
<dbReference type="Pfam" id="PF01040">
    <property type="entry name" value="UbiA"/>
    <property type="match status" value="1"/>
</dbReference>